<dbReference type="GO" id="GO:0005506">
    <property type="term" value="F:iron ion binding"/>
    <property type="evidence" value="ECO:0007669"/>
    <property type="project" value="InterPro"/>
</dbReference>
<accession>A0A1W7HBT1</accession>
<dbReference type="InterPro" id="IPR002401">
    <property type="entry name" value="Cyt_P450_E_grp-I"/>
</dbReference>
<evidence type="ECO:0000256" key="2">
    <source>
        <dbReference type="ARBA" id="ARBA00004167"/>
    </source>
</evidence>
<keyword evidence="10" id="KW-0732">Signal</keyword>
<dbReference type="AlphaFoldDB" id="A0A1W7HBT1"/>
<proteinExistence type="evidence at transcript level"/>
<keyword evidence="9" id="KW-0472">Membrane</keyword>
<comment type="cofactor">
    <cofactor evidence="1">
        <name>heme</name>
        <dbReference type="ChEBI" id="CHEBI:30413"/>
    </cofactor>
</comment>
<dbReference type="GO" id="GO:0016125">
    <property type="term" value="P:sterol metabolic process"/>
    <property type="evidence" value="ECO:0007669"/>
    <property type="project" value="TreeGrafter"/>
</dbReference>
<protein>
    <submittedName>
        <fullName evidence="11">Cytochrome P450</fullName>
    </submittedName>
</protein>
<comment type="similarity">
    <text evidence="3">Belongs to the cytochrome P450 family.</text>
</comment>
<feature type="chain" id="PRO_5012371141" evidence="10">
    <location>
        <begin position="17"/>
        <end position="477"/>
    </location>
</feature>
<dbReference type="PRINTS" id="PR00463">
    <property type="entry name" value="EP450I"/>
</dbReference>
<dbReference type="InterPro" id="IPR001128">
    <property type="entry name" value="Cyt_P450"/>
</dbReference>
<keyword evidence="7" id="KW-0560">Oxidoreductase</keyword>
<dbReference type="FunFam" id="1.10.630.10:FF:000022">
    <property type="entry name" value="Taxadiene 5-alpha hydroxylase"/>
    <property type="match status" value="1"/>
</dbReference>
<organism evidence="11">
    <name type="scientific">Scoparia dulcis</name>
    <name type="common">Sweet broom</name>
    <name type="synonym">Capraria dulcis</name>
    <dbReference type="NCBI Taxonomy" id="107240"/>
    <lineage>
        <taxon>Eukaryota</taxon>
        <taxon>Viridiplantae</taxon>
        <taxon>Streptophyta</taxon>
        <taxon>Embryophyta</taxon>
        <taxon>Tracheophyta</taxon>
        <taxon>Spermatophyta</taxon>
        <taxon>Magnoliopsida</taxon>
        <taxon>eudicotyledons</taxon>
        <taxon>Gunneridae</taxon>
        <taxon>Pentapetalae</taxon>
        <taxon>asterids</taxon>
        <taxon>lamiids</taxon>
        <taxon>Lamiales</taxon>
        <taxon>Plantaginaceae</taxon>
        <taxon>Gratioleae</taxon>
        <taxon>Scoparia</taxon>
    </lineage>
</organism>
<dbReference type="GO" id="GO:0016020">
    <property type="term" value="C:membrane"/>
    <property type="evidence" value="ECO:0007669"/>
    <property type="project" value="UniProtKB-SubCell"/>
</dbReference>
<dbReference type="SUPFAM" id="SSF48264">
    <property type="entry name" value="Cytochrome P450"/>
    <property type="match status" value="1"/>
</dbReference>
<keyword evidence="8" id="KW-0408">Iron</keyword>
<evidence type="ECO:0000256" key="3">
    <source>
        <dbReference type="ARBA" id="ARBA00010617"/>
    </source>
</evidence>
<feature type="signal peptide" evidence="10">
    <location>
        <begin position="1"/>
        <end position="16"/>
    </location>
</feature>
<keyword evidence="6" id="KW-1133">Transmembrane helix</keyword>
<sequence length="477" mass="54561">MSIFLLLSLFLLPVFFLINRRRLPKGVPPGSLGIPIIGQSLSLLWAMRANTAEQWIAERAKRYGPVSKMSLFGKPTVFIYGQAANKFLFASDGSKMSNHQTESAKVILGDWCLLELSVEDHTRVRNALASFLKPDCLKNYIGKMEEEIRIHLQMHWQGKQTVTVLPLMKTLTFNLICSLLFGLERGARRDVLVQYFEQIIGGMWSIPINVPFTRFNRSIKASAEVRKLLKELICKKRAELGNGASSHQDLITCLLSIHGEDNKELVSEDEIIHNVLLIMVAGHDTSSILLTFVVRLLANDKTIYESVLQEQEEIRNSKASGEYLMWEDLAKMKYTWIVVMETLRTIPPIFGGFWKTLEDIEYNGYLIPRGWQIFWVTCMTHMDGEIFPEPTKFDPSRFEIQHPYHLIPTFHLEGGLVFVQDTNLQRSRLYSQFIIWLLNLLGNSVAMTTISEGIPCQHLPNNFQSKLCQRSCFESGL</sequence>
<dbReference type="Pfam" id="PF00067">
    <property type="entry name" value="p450"/>
    <property type="match status" value="1"/>
</dbReference>
<evidence type="ECO:0000256" key="1">
    <source>
        <dbReference type="ARBA" id="ARBA00001971"/>
    </source>
</evidence>
<dbReference type="EMBL" id="FX983077">
    <property type="protein sequence ID" value="BAX34702.1"/>
    <property type="molecule type" value="mRNA"/>
</dbReference>
<keyword evidence="5" id="KW-0479">Metal-binding</keyword>
<dbReference type="PANTHER" id="PTHR24286">
    <property type="entry name" value="CYTOCHROME P450 26"/>
    <property type="match status" value="1"/>
</dbReference>
<evidence type="ECO:0000256" key="4">
    <source>
        <dbReference type="ARBA" id="ARBA00022692"/>
    </source>
</evidence>
<evidence type="ECO:0000313" key="11">
    <source>
        <dbReference type="EMBL" id="BAX34702.1"/>
    </source>
</evidence>
<reference evidence="11" key="1">
    <citation type="journal article" date="2017" name="Sci. Rep.">
        <title>Elucidation of terpenoid metabolism in Scoparia dulcis by RNA-seq analysis.</title>
        <authorList>
            <person name="Yamamura Y."/>
            <person name="Kurosaki F."/>
            <person name="Lee J.B."/>
        </authorList>
    </citation>
    <scope>NUCLEOTIDE SEQUENCE</scope>
    <source>
        <tissue evidence="11">Mixture of leaf and root</tissue>
    </source>
</reference>
<dbReference type="InterPro" id="IPR036396">
    <property type="entry name" value="Cyt_P450_sf"/>
</dbReference>
<comment type="subcellular location">
    <subcellularLocation>
        <location evidence="2">Membrane</location>
        <topology evidence="2">Single-pass membrane protein</topology>
    </subcellularLocation>
</comment>
<dbReference type="GO" id="GO:0020037">
    <property type="term" value="F:heme binding"/>
    <property type="evidence" value="ECO:0007669"/>
    <property type="project" value="InterPro"/>
</dbReference>
<dbReference type="PANTHER" id="PTHR24286:SF190">
    <property type="entry name" value="CYTOCHROME P450"/>
    <property type="match status" value="1"/>
</dbReference>
<evidence type="ECO:0000256" key="9">
    <source>
        <dbReference type="ARBA" id="ARBA00023136"/>
    </source>
</evidence>
<keyword evidence="4" id="KW-0812">Transmembrane</keyword>
<evidence type="ECO:0000256" key="10">
    <source>
        <dbReference type="SAM" id="SignalP"/>
    </source>
</evidence>
<name>A0A1W7HBT1_SCODU</name>
<evidence type="ECO:0000256" key="5">
    <source>
        <dbReference type="ARBA" id="ARBA00022723"/>
    </source>
</evidence>
<dbReference type="GO" id="GO:0016712">
    <property type="term" value="F:oxidoreductase activity, acting on paired donors, with incorporation or reduction of molecular oxygen, reduced flavin or flavoprotein as one donor, and incorporation of one atom of oxygen"/>
    <property type="evidence" value="ECO:0007669"/>
    <property type="project" value="UniProtKB-ARBA"/>
</dbReference>
<evidence type="ECO:0000256" key="7">
    <source>
        <dbReference type="ARBA" id="ARBA00023002"/>
    </source>
</evidence>
<dbReference type="CDD" id="cd11043">
    <property type="entry name" value="CYP90-like"/>
    <property type="match status" value="1"/>
</dbReference>
<evidence type="ECO:0000256" key="8">
    <source>
        <dbReference type="ARBA" id="ARBA00023004"/>
    </source>
</evidence>
<evidence type="ECO:0000256" key="6">
    <source>
        <dbReference type="ARBA" id="ARBA00022989"/>
    </source>
</evidence>
<dbReference type="Gene3D" id="1.10.630.10">
    <property type="entry name" value="Cytochrome P450"/>
    <property type="match status" value="1"/>
</dbReference>